<feature type="non-terminal residue" evidence="1">
    <location>
        <position position="209"/>
    </location>
</feature>
<dbReference type="OrthoDB" id="3740914at2759"/>
<feature type="non-terminal residue" evidence="1">
    <location>
        <position position="1"/>
    </location>
</feature>
<protein>
    <submittedName>
        <fullName evidence="1">Uncharacterized protein</fullName>
    </submittedName>
</protein>
<evidence type="ECO:0000313" key="2">
    <source>
        <dbReference type="Proteomes" id="UP000250266"/>
    </source>
</evidence>
<name>A0A8E2E8B9_9PEZI</name>
<dbReference type="EMBL" id="KV745011">
    <property type="protein sequence ID" value="OCK79321.1"/>
    <property type="molecule type" value="Genomic_DNA"/>
</dbReference>
<evidence type="ECO:0000313" key="1">
    <source>
        <dbReference type="EMBL" id="OCK79321.1"/>
    </source>
</evidence>
<sequence length="209" mass="24039">SSSACILDTSKDWDNWFSIIKVKAERASIWELIDPTVDTTPLLPSKPIWPTPSHVKQGATSALELDLAQRQELITLRSMYKTELFHYKETQLPSTQIGDYIASTVSLRNQKRFEQTKWAPEIDVVRLEPTNQAREIDVIRRYQALKKSPALKNMENWLKDWETVCNDAVALDLPDITMYRSQRDFLQAIASVDPGFSDSRSLLLEDNIR</sequence>
<dbReference type="AlphaFoldDB" id="A0A8E2E8B9"/>
<reference evidence="1 2" key="1">
    <citation type="journal article" date="2016" name="Nat. Commun.">
        <title>Ectomycorrhizal ecology is imprinted in the genome of the dominant symbiotic fungus Cenococcum geophilum.</title>
        <authorList>
            <consortium name="DOE Joint Genome Institute"/>
            <person name="Peter M."/>
            <person name="Kohler A."/>
            <person name="Ohm R.A."/>
            <person name="Kuo A."/>
            <person name="Krutzmann J."/>
            <person name="Morin E."/>
            <person name="Arend M."/>
            <person name="Barry K.W."/>
            <person name="Binder M."/>
            <person name="Choi C."/>
            <person name="Clum A."/>
            <person name="Copeland A."/>
            <person name="Grisel N."/>
            <person name="Haridas S."/>
            <person name="Kipfer T."/>
            <person name="LaButti K."/>
            <person name="Lindquist E."/>
            <person name="Lipzen A."/>
            <person name="Maire R."/>
            <person name="Meier B."/>
            <person name="Mihaltcheva S."/>
            <person name="Molinier V."/>
            <person name="Murat C."/>
            <person name="Poggeler S."/>
            <person name="Quandt C.A."/>
            <person name="Sperisen C."/>
            <person name="Tritt A."/>
            <person name="Tisserant E."/>
            <person name="Crous P.W."/>
            <person name="Henrissat B."/>
            <person name="Nehls U."/>
            <person name="Egli S."/>
            <person name="Spatafora J.W."/>
            <person name="Grigoriev I.V."/>
            <person name="Martin F.M."/>
        </authorList>
    </citation>
    <scope>NUCLEOTIDE SEQUENCE [LARGE SCALE GENOMIC DNA]</scope>
    <source>
        <strain evidence="1 2">CBS 459.81</strain>
    </source>
</reference>
<gene>
    <name evidence="1" type="ORF">K432DRAFT_259267</name>
</gene>
<proteinExistence type="predicted"/>
<keyword evidence="2" id="KW-1185">Reference proteome</keyword>
<accession>A0A8E2E8B9</accession>
<dbReference type="Proteomes" id="UP000250266">
    <property type="component" value="Unassembled WGS sequence"/>
</dbReference>
<organism evidence="1 2">
    <name type="scientific">Lepidopterella palustris CBS 459.81</name>
    <dbReference type="NCBI Taxonomy" id="1314670"/>
    <lineage>
        <taxon>Eukaryota</taxon>
        <taxon>Fungi</taxon>
        <taxon>Dikarya</taxon>
        <taxon>Ascomycota</taxon>
        <taxon>Pezizomycotina</taxon>
        <taxon>Dothideomycetes</taxon>
        <taxon>Pleosporomycetidae</taxon>
        <taxon>Mytilinidiales</taxon>
        <taxon>Argynnaceae</taxon>
        <taxon>Lepidopterella</taxon>
    </lineage>
</organism>